<keyword evidence="2" id="KW-1185">Reference proteome</keyword>
<accession>A0ABP2ILC0</accession>
<evidence type="ECO:0000313" key="2">
    <source>
        <dbReference type="Proteomes" id="UP000002969"/>
    </source>
</evidence>
<dbReference type="EMBL" id="ACKQ02000007">
    <property type="protein sequence ID" value="EFK33727.1"/>
    <property type="molecule type" value="Genomic_DNA"/>
</dbReference>
<name>A0ABP2ILC0_CHRGE</name>
<protein>
    <submittedName>
        <fullName evidence="1">Uncharacterized protein</fullName>
    </submittedName>
</protein>
<proteinExistence type="predicted"/>
<reference evidence="1" key="1">
    <citation type="submission" date="2010-06" db="EMBL/GenBank/DDBJ databases">
        <authorList>
            <person name="Muzny D."/>
            <person name="Qin X."/>
            <person name="Buhay C."/>
            <person name="Dugan-Rocha S."/>
            <person name="Ding Y."/>
            <person name="Chen G."/>
            <person name="Hawes A."/>
            <person name="Holder M."/>
            <person name="Jhangiani S."/>
            <person name="Johnson A."/>
            <person name="Khan Z."/>
            <person name="Li Z."/>
            <person name="Liu W."/>
            <person name="Liu X."/>
            <person name="Perez L."/>
            <person name="Shen H."/>
            <person name="Wang Q."/>
            <person name="Watt J."/>
            <person name="Xi L."/>
            <person name="Xin Y."/>
            <person name="Zhou J."/>
            <person name="Deng J."/>
            <person name="Jiang H."/>
            <person name="Liu Y."/>
            <person name="Qu J."/>
            <person name="Song X.-Z."/>
            <person name="Zhang L."/>
            <person name="Villasana D."/>
            <person name="Johnson A."/>
            <person name="Liu J."/>
            <person name="Liyanage D."/>
            <person name="Lorensuhewa L."/>
            <person name="Robinson T."/>
            <person name="Song A."/>
            <person name="Song B.-B."/>
            <person name="Dinh H."/>
            <person name="Thornton R."/>
            <person name="Coyle M."/>
            <person name="Francisco L."/>
            <person name="Jackson L."/>
            <person name="Javaid M."/>
            <person name="Korchina V."/>
            <person name="Kovar C."/>
            <person name="Mata R."/>
            <person name="Mathew T."/>
            <person name="Ngo R."/>
            <person name="Nguyen L."/>
            <person name="Nguyen N."/>
            <person name="Okwuonu G."/>
            <person name="Ongeri F."/>
            <person name="Pham C."/>
            <person name="Simmons D."/>
            <person name="Wilczek-Boney K."/>
            <person name="Hale W."/>
            <person name="Jakkamsetti A."/>
            <person name="Pham P."/>
            <person name="Ruth R."/>
            <person name="San Lucas F."/>
            <person name="Warren J."/>
            <person name="Zhang J."/>
            <person name="Zhao Z."/>
            <person name="Zhou C."/>
            <person name="Zhu D."/>
            <person name="Lee S."/>
            <person name="Bess C."/>
            <person name="Blankenburg K."/>
            <person name="Forbes L."/>
            <person name="Fu Q."/>
            <person name="Gubbala S."/>
            <person name="Hirani K."/>
            <person name="Jayaseelan J.C."/>
            <person name="Lara F."/>
            <person name="Munidasa M."/>
            <person name="Palculict T."/>
            <person name="Patil S."/>
            <person name="Pu L.-L."/>
            <person name="Saada N."/>
            <person name="Tang L."/>
            <person name="Weissenberger G."/>
            <person name="Zhu Y."/>
            <person name="Hemphill L."/>
            <person name="Shang Y."/>
            <person name="Youmans B."/>
            <person name="Ayvaz T."/>
            <person name="Ross M."/>
            <person name="Santibanez J."/>
            <person name="Aqrawi P."/>
            <person name="Gross S."/>
            <person name="Joshi V."/>
            <person name="Fowler G."/>
            <person name="Nazareth L."/>
            <person name="Reid J."/>
            <person name="Worley K."/>
            <person name="Petrosino J."/>
            <person name="Highlander S."/>
            <person name="Gibbs R."/>
        </authorList>
    </citation>
    <scope>NUCLEOTIDE SEQUENCE [LARGE SCALE GENOMIC DNA]</scope>
    <source>
        <strain evidence="1">ATCC 35910</strain>
    </source>
</reference>
<dbReference type="Proteomes" id="UP000002969">
    <property type="component" value="Unassembled WGS sequence"/>
</dbReference>
<organism evidence="1 2">
    <name type="scientific">Chryseobacterium gleum ATCC 35910</name>
    <dbReference type="NCBI Taxonomy" id="525257"/>
    <lineage>
        <taxon>Bacteria</taxon>
        <taxon>Pseudomonadati</taxon>
        <taxon>Bacteroidota</taxon>
        <taxon>Flavobacteriia</taxon>
        <taxon>Flavobacteriales</taxon>
        <taxon>Weeksellaceae</taxon>
        <taxon>Chryseobacterium group</taxon>
        <taxon>Chryseobacterium</taxon>
    </lineage>
</organism>
<gene>
    <name evidence="1" type="ORF">HMPREF0204_12796</name>
</gene>
<evidence type="ECO:0000313" key="1">
    <source>
        <dbReference type="EMBL" id="EFK33727.1"/>
    </source>
</evidence>
<sequence>MDGRFLHDFRSFFTNIGFVFDKKMYIRRNLSIISRLKTN</sequence>
<comment type="caution">
    <text evidence="1">The sequence shown here is derived from an EMBL/GenBank/DDBJ whole genome shotgun (WGS) entry which is preliminary data.</text>
</comment>